<evidence type="ECO:0000256" key="4">
    <source>
        <dbReference type="ARBA" id="ARBA00093777"/>
    </source>
</evidence>
<keyword evidence="2" id="KW-0964">Secreted</keyword>
<evidence type="ECO:0000256" key="2">
    <source>
        <dbReference type="ARBA" id="ARBA00022525"/>
    </source>
</evidence>
<dbReference type="GeneID" id="93721361"/>
<comment type="caution">
    <text evidence="7">The sequence shown here is derived from an EMBL/GenBank/DDBJ whole genome shotgun (WGS) entry which is preliminary data.</text>
</comment>
<evidence type="ECO:0000313" key="7">
    <source>
        <dbReference type="EMBL" id="PTI67982.1"/>
    </source>
</evidence>
<evidence type="ECO:0000256" key="6">
    <source>
        <dbReference type="SAM" id="SignalP"/>
    </source>
</evidence>
<feature type="signal peptide" evidence="6">
    <location>
        <begin position="1"/>
        <end position="20"/>
    </location>
</feature>
<feature type="chain" id="PRO_5046286193" description="Immunodominant staphylococcal antigen B" evidence="6">
    <location>
        <begin position="21"/>
        <end position="169"/>
    </location>
</feature>
<dbReference type="NCBIfam" id="NF047686">
    <property type="entry name" value="IsaB_fam"/>
    <property type="match status" value="1"/>
</dbReference>
<name>A0ABX5ILQ7_9STAP</name>
<keyword evidence="3 6" id="KW-0732">Signal</keyword>
<gene>
    <name evidence="7" type="ORF">BU057_09950</name>
</gene>
<dbReference type="EMBL" id="PZFR01000070">
    <property type="protein sequence ID" value="PTI67982.1"/>
    <property type="molecule type" value="Genomic_DNA"/>
</dbReference>
<comment type="similarity">
    <text evidence="4">Belongs to the IsaB family.</text>
</comment>
<dbReference type="Proteomes" id="UP000240859">
    <property type="component" value="Unassembled WGS sequence"/>
</dbReference>
<evidence type="ECO:0000256" key="3">
    <source>
        <dbReference type="ARBA" id="ARBA00022729"/>
    </source>
</evidence>
<evidence type="ECO:0000256" key="1">
    <source>
        <dbReference type="ARBA" id="ARBA00004613"/>
    </source>
</evidence>
<dbReference type="RefSeq" id="WP_046837761.1">
    <property type="nucleotide sequence ID" value="NZ_CP118976.1"/>
</dbReference>
<sequence length="169" mass="18364">MNKIAKVMLATSMVFGTALGVSITEGSISQNEATATTTQSSFSYYGYTADGGKFVLSQSFYNGLNSGNVTFNGIKVNSQYVAQPSVKIINDQIFQQVHGDKANSVEFDLQEHAVSLEEMRVQFGANFTYQPPIHGEKVSASDGLYEYQVGEGNIIFHMTNGYVKSVTVS</sequence>
<proteinExistence type="inferred from homology"/>
<reference evidence="7 8" key="1">
    <citation type="journal article" date="2016" name="Front. Microbiol.">
        <title>Comprehensive Phylogenetic Analysis of Bovine Non-aureus Staphylococci Species Based on Whole-Genome Sequencing.</title>
        <authorList>
            <person name="Naushad S."/>
            <person name="Barkema H.W."/>
            <person name="Luby C."/>
            <person name="Condas L.A."/>
            <person name="Nobrega D.B."/>
            <person name="Carson D.A."/>
            <person name="De Buck J."/>
        </authorList>
    </citation>
    <scope>NUCLEOTIDE SEQUENCE [LARGE SCALE GENOMIC DNA]</scope>
    <source>
        <strain evidence="7 8">SNUC 1084</strain>
    </source>
</reference>
<dbReference type="InterPro" id="IPR058086">
    <property type="entry name" value="IsaB"/>
</dbReference>
<evidence type="ECO:0000256" key="5">
    <source>
        <dbReference type="ARBA" id="ARBA00093792"/>
    </source>
</evidence>
<organism evidence="7 8">
    <name type="scientific">Staphylococcus succinus</name>
    <dbReference type="NCBI Taxonomy" id="61015"/>
    <lineage>
        <taxon>Bacteria</taxon>
        <taxon>Bacillati</taxon>
        <taxon>Bacillota</taxon>
        <taxon>Bacilli</taxon>
        <taxon>Bacillales</taxon>
        <taxon>Staphylococcaceae</taxon>
        <taxon>Staphylococcus</taxon>
    </lineage>
</organism>
<accession>A0ABX5ILQ7</accession>
<evidence type="ECO:0000313" key="8">
    <source>
        <dbReference type="Proteomes" id="UP000240859"/>
    </source>
</evidence>
<comment type="subcellular location">
    <subcellularLocation>
        <location evidence="1">Secreted</location>
    </subcellularLocation>
</comment>
<protein>
    <recommendedName>
        <fullName evidence="5">Immunodominant staphylococcal antigen B</fullName>
    </recommendedName>
</protein>
<keyword evidence="8" id="KW-1185">Reference proteome</keyword>